<gene>
    <name evidence="1" type="ORF">FB380_001455</name>
</gene>
<dbReference type="EMBL" id="JAAMPA010000001">
    <property type="protein sequence ID" value="NIH67009.1"/>
    <property type="molecule type" value="Genomic_DNA"/>
</dbReference>
<name>A0A846LU86_9ACTN</name>
<sequence length="46" mass="4649">MLLIARTPPPMGPEPDGSALARGTAIGRAVALGRPLGTSSPVDQPR</sequence>
<evidence type="ECO:0000313" key="2">
    <source>
        <dbReference type="Proteomes" id="UP000552836"/>
    </source>
</evidence>
<dbReference type="RefSeq" id="WP_166754498.1">
    <property type="nucleotide sequence ID" value="NZ_BAABJU010000001.1"/>
</dbReference>
<evidence type="ECO:0000313" key="1">
    <source>
        <dbReference type="EMBL" id="NIH67009.1"/>
    </source>
</evidence>
<proteinExistence type="predicted"/>
<comment type="caution">
    <text evidence="1">The sequence shown here is derived from an EMBL/GenBank/DDBJ whole genome shotgun (WGS) entry which is preliminary data.</text>
</comment>
<protein>
    <submittedName>
        <fullName evidence="1">Uncharacterized protein</fullName>
    </submittedName>
</protein>
<dbReference type="AlphaFoldDB" id="A0A846LU86"/>
<organism evidence="1 2">
    <name type="scientific">Modestobacter marinus</name>
    <dbReference type="NCBI Taxonomy" id="477641"/>
    <lineage>
        <taxon>Bacteria</taxon>
        <taxon>Bacillati</taxon>
        <taxon>Actinomycetota</taxon>
        <taxon>Actinomycetes</taxon>
        <taxon>Geodermatophilales</taxon>
        <taxon>Geodermatophilaceae</taxon>
        <taxon>Modestobacter</taxon>
    </lineage>
</organism>
<accession>A0A846LU86</accession>
<reference evidence="1 2" key="1">
    <citation type="submission" date="2020-02" db="EMBL/GenBank/DDBJ databases">
        <title>Sequencing the genomes of 1000 actinobacteria strains.</title>
        <authorList>
            <person name="Klenk H.-P."/>
        </authorList>
    </citation>
    <scope>NUCLEOTIDE SEQUENCE [LARGE SCALE GENOMIC DNA]</scope>
    <source>
        <strain evidence="1 2">DSM 45201</strain>
    </source>
</reference>
<dbReference type="Proteomes" id="UP000552836">
    <property type="component" value="Unassembled WGS sequence"/>
</dbReference>